<evidence type="ECO:0000259" key="2">
    <source>
        <dbReference type="Pfam" id="PF07992"/>
    </source>
</evidence>
<dbReference type="InterPro" id="IPR023753">
    <property type="entry name" value="FAD/NAD-binding_dom"/>
</dbReference>
<dbReference type="AlphaFoldDB" id="A0A0D6PJG3"/>
<dbReference type="STRING" id="1120923.SAMN02746095_01306"/>
<organism evidence="3 4">
    <name type="scientific">Acidocella aminolytica 101 = DSM 11237</name>
    <dbReference type="NCBI Taxonomy" id="1120923"/>
    <lineage>
        <taxon>Bacteria</taxon>
        <taxon>Pseudomonadati</taxon>
        <taxon>Pseudomonadota</taxon>
        <taxon>Alphaproteobacteria</taxon>
        <taxon>Acetobacterales</taxon>
        <taxon>Acidocellaceae</taxon>
        <taxon>Acidocella</taxon>
    </lineage>
</organism>
<evidence type="ECO:0000256" key="1">
    <source>
        <dbReference type="ARBA" id="ARBA00023002"/>
    </source>
</evidence>
<reference evidence="3 4" key="1">
    <citation type="submission" date="2012-11" db="EMBL/GenBank/DDBJ databases">
        <title>Whole genome sequence of Acidocella aminolytica 101 = DSM 11237.</title>
        <authorList>
            <person name="Azuma Y."/>
            <person name="Higashiura N."/>
            <person name="Hirakawa H."/>
            <person name="Matsushita K."/>
        </authorList>
    </citation>
    <scope>NUCLEOTIDE SEQUENCE [LARGE SCALE GENOMIC DNA]</scope>
    <source>
        <strain evidence="4">101 / DSM 11237</strain>
    </source>
</reference>
<accession>A0A0D6PJG3</accession>
<dbReference type="PRINTS" id="PR00368">
    <property type="entry name" value="FADPNR"/>
</dbReference>
<protein>
    <submittedName>
        <fullName evidence="3">FAD dependent pyridine nucleotide-disulfide oxidoreductase</fullName>
    </submittedName>
</protein>
<comment type="caution">
    <text evidence="3">The sequence shown here is derived from an EMBL/GenBank/DDBJ whole genome shotgun (WGS) entry which is preliminary data.</text>
</comment>
<name>A0A0D6PJG3_9PROT</name>
<dbReference type="PANTHER" id="PTHR42949:SF3">
    <property type="entry name" value="ANAEROBIC GLYCEROL-3-PHOSPHATE DEHYDROGENASE SUBUNIT B"/>
    <property type="match status" value="1"/>
</dbReference>
<dbReference type="PRINTS" id="PR00469">
    <property type="entry name" value="PNDRDTASEII"/>
</dbReference>
<keyword evidence="4" id="KW-1185">Reference proteome</keyword>
<dbReference type="Pfam" id="PF07992">
    <property type="entry name" value="Pyr_redox_2"/>
    <property type="match status" value="1"/>
</dbReference>
<dbReference type="PANTHER" id="PTHR42949">
    <property type="entry name" value="ANAEROBIC GLYCEROL-3-PHOSPHATE DEHYDROGENASE SUBUNIT B"/>
    <property type="match status" value="1"/>
</dbReference>
<dbReference type="GO" id="GO:0016491">
    <property type="term" value="F:oxidoreductase activity"/>
    <property type="evidence" value="ECO:0007669"/>
    <property type="project" value="UniProtKB-KW"/>
</dbReference>
<dbReference type="Proteomes" id="UP000032668">
    <property type="component" value="Unassembled WGS sequence"/>
</dbReference>
<dbReference type="InterPro" id="IPR051691">
    <property type="entry name" value="Metab_Enz_Cyan_OpOx_G3PDH"/>
</dbReference>
<gene>
    <name evidence="3" type="ORF">Aam_089_106</name>
</gene>
<dbReference type="Gene3D" id="3.50.50.60">
    <property type="entry name" value="FAD/NAD(P)-binding domain"/>
    <property type="match status" value="2"/>
</dbReference>
<dbReference type="EMBL" id="BANC01000087">
    <property type="protein sequence ID" value="GAN81313.1"/>
    <property type="molecule type" value="Genomic_DNA"/>
</dbReference>
<keyword evidence="1" id="KW-0560">Oxidoreductase</keyword>
<dbReference type="RefSeq" id="WP_048879688.1">
    <property type="nucleotide sequence ID" value="NZ_BANC01000087.1"/>
</dbReference>
<proteinExistence type="predicted"/>
<dbReference type="InterPro" id="IPR036188">
    <property type="entry name" value="FAD/NAD-bd_sf"/>
</dbReference>
<feature type="domain" description="FAD/NAD(P)-binding" evidence="2">
    <location>
        <begin position="9"/>
        <end position="285"/>
    </location>
</feature>
<evidence type="ECO:0000313" key="4">
    <source>
        <dbReference type="Proteomes" id="UP000032668"/>
    </source>
</evidence>
<dbReference type="SUPFAM" id="SSF51905">
    <property type="entry name" value="FAD/NAD(P)-binding domain"/>
    <property type="match status" value="1"/>
</dbReference>
<evidence type="ECO:0000313" key="3">
    <source>
        <dbReference type="EMBL" id="GAN81313.1"/>
    </source>
</evidence>
<sequence length="402" mass="42305">MPMGEAVRDVLVVGGGPAGLAAALRLKARDVPRVTIIEREDALGGMPRRALHSFFGFREFGRFLSGPSYAAKLAAWAQAAGVEIWSGQEVTALRPGGGVVVQTPKGTREVRARRVLLAMGARARRVEDWRADAAGRLGVLDSSALPPDAAALPCRCPVLVGGDRVSLSALATCRRQGMRPVAMVEANPRPAVSWPLTLYARLAGARLRLGTEIERIEGEGGVERVVLSNGQVLACDGVLVTGGLQPEVGLVRDSHLRLDHGAGGPAVDQYGRCSDTAFFAMGNVLGAAEGAGWNFQAGQTTGDFIADDLIGGLPSLEGALAIEAGAAVRFVLPQSLAHVAPLRGRLYVRVAAPVKGLLRVRAGAIVLYRRRVEAVPERRVLIDLDGLKTPPDDALLTVEVVA</sequence>
<dbReference type="OrthoDB" id="9803192at2"/>